<dbReference type="InterPro" id="IPR011990">
    <property type="entry name" value="TPR-like_helical_dom_sf"/>
</dbReference>
<dbReference type="EMBL" id="FNCN01000008">
    <property type="protein sequence ID" value="SDG79245.1"/>
    <property type="molecule type" value="Genomic_DNA"/>
</dbReference>
<proteinExistence type="predicted"/>
<organism evidence="1 2">
    <name type="scientific">Sinosporangium album</name>
    <dbReference type="NCBI Taxonomy" id="504805"/>
    <lineage>
        <taxon>Bacteria</taxon>
        <taxon>Bacillati</taxon>
        <taxon>Actinomycetota</taxon>
        <taxon>Actinomycetes</taxon>
        <taxon>Streptosporangiales</taxon>
        <taxon>Streptosporangiaceae</taxon>
        <taxon>Sinosporangium</taxon>
    </lineage>
</organism>
<sequence length="718" mass="76534">MSGQEKRLEAIGAAAATVLRRSEYHLVRAEDVAAEVPPGGRSAVWLYNEVKSRRVLVALALHHAFTTFPAPAPWGRARTVTDLRALATHSLLHVARFHLAERALVTQVGLGIGDIANSEKRSRTSTAARPAKPAWSDGPWGRVAAAAWNGRINAYAAHLAPTLHAAASTVSPAPAAWAEQCADRLSDLAFRAFTGDPDGPAERQAAALASHWFERDLVPLAGDWVDDLAAAERVVALADGDDPRRKAAAVGITARLLLGRTPLAARAARAGGLLVDLLVDLLEQAPQDAATVRDLVDAASRHGLALLRVGDLAEAGDAFRLSADLAGEPFTDHDKAAYLARARHNLGETLLEAGRPCAAAGDLERAYLERAYRERDEDGHDKDDRGGDDAAWRRRTLTAQAHARAVSACGRVVEGVRLAEEVLHDRRAKLGGLDNANSASARVTLAETLLAAGHPSEARYHLSEAHLHRLELLPRHGYQTQYDVVKLAEIELELEAPEAALRHLDESCVTSEWFEVHGSHRLAEDARRVHALALAGTGDLAAAEHALRALLASPHRTSGDDPVALAAGRALARVLLLGGDAQAAAEQLHRVRDAERAIADDLPGQAETLLLLARAACSLDGAPAPHADAVAALARAGLDPCHPRALAAQYDHAVRLIGHGDLDTAARLVRTLTRREHLAHDRPALGDGHPLLSKALTLAARLGTTSGNDRNDQPWDEA</sequence>
<dbReference type="SUPFAM" id="SSF48452">
    <property type="entry name" value="TPR-like"/>
    <property type="match status" value="1"/>
</dbReference>
<dbReference type="AlphaFoldDB" id="A0A1G7X510"/>
<dbReference type="Proteomes" id="UP000198923">
    <property type="component" value="Unassembled WGS sequence"/>
</dbReference>
<gene>
    <name evidence="1" type="ORF">SAMN05421505_10840</name>
</gene>
<evidence type="ECO:0000313" key="2">
    <source>
        <dbReference type="Proteomes" id="UP000198923"/>
    </source>
</evidence>
<keyword evidence="2" id="KW-1185">Reference proteome</keyword>
<dbReference type="RefSeq" id="WP_093170152.1">
    <property type="nucleotide sequence ID" value="NZ_FNCN01000008.1"/>
</dbReference>
<reference evidence="1 2" key="1">
    <citation type="submission" date="2016-10" db="EMBL/GenBank/DDBJ databases">
        <authorList>
            <person name="de Groot N.N."/>
        </authorList>
    </citation>
    <scope>NUCLEOTIDE SEQUENCE [LARGE SCALE GENOMIC DNA]</scope>
    <source>
        <strain evidence="1 2">CPCC 201354</strain>
    </source>
</reference>
<name>A0A1G7X510_9ACTN</name>
<evidence type="ECO:0000313" key="1">
    <source>
        <dbReference type="EMBL" id="SDG79245.1"/>
    </source>
</evidence>
<protein>
    <recommendedName>
        <fullName evidence="3">Tetratricopeptide repeat-containing protein</fullName>
    </recommendedName>
</protein>
<dbReference type="STRING" id="504805.SAMN05421505_10840"/>
<dbReference type="OrthoDB" id="3490774at2"/>
<accession>A0A1G7X510</accession>
<evidence type="ECO:0008006" key="3">
    <source>
        <dbReference type="Google" id="ProtNLM"/>
    </source>
</evidence>